<evidence type="ECO:0000259" key="1">
    <source>
        <dbReference type="SMART" id="SM00852"/>
    </source>
</evidence>
<dbReference type="InterPro" id="IPR036425">
    <property type="entry name" value="MoaB/Mog-like_dom_sf"/>
</dbReference>
<keyword evidence="3" id="KW-1185">Reference proteome</keyword>
<dbReference type="SUPFAM" id="SSF53218">
    <property type="entry name" value="Molybdenum cofactor biosynthesis proteins"/>
    <property type="match status" value="1"/>
</dbReference>
<accession>D9Q0Q0</accession>
<dbReference type="Gene3D" id="3.40.980.10">
    <property type="entry name" value="MoaB/Mog-like domain"/>
    <property type="match status" value="1"/>
</dbReference>
<evidence type="ECO:0000313" key="3">
    <source>
        <dbReference type="Proteomes" id="UP000000346"/>
    </source>
</evidence>
<dbReference type="Proteomes" id="UP000000346">
    <property type="component" value="Chromosome"/>
</dbReference>
<dbReference type="PANTHER" id="PTHR13939">
    <property type="entry name" value="NICOTINAMIDE-NUCLEOTIDE AMIDOHYDROLASE PNCC"/>
    <property type="match status" value="1"/>
</dbReference>
<dbReference type="GeneID" id="9498712"/>
<proteinExistence type="predicted"/>
<dbReference type="RefSeq" id="WP_013266400.1">
    <property type="nucleotide sequence ID" value="NC_014374.1"/>
</dbReference>
<dbReference type="Pfam" id="PF00994">
    <property type="entry name" value="MoCF_biosynth"/>
    <property type="match status" value="1"/>
</dbReference>
<gene>
    <name evidence="2" type="ordered locus">ASAC_0481</name>
</gene>
<dbReference type="EMBL" id="CP001742">
    <property type="protein sequence ID" value="ADL18888.1"/>
    <property type="molecule type" value="Genomic_DNA"/>
</dbReference>
<dbReference type="STRING" id="666510.ASAC_0481"/>
<dbReference type="CDD" id="cd00885">
    <property type="entry name" value="cinA"/>
    <property type="match status" value="1"/>
</dbReference>
<protein>
    <submittedName>
        <fullName evidence="2">Competence damage-inducible protein A</fullName>
    </submittedName>
</protein>
<dbReference type="NCBIfam" id="NF002291">
    <property type="entry name" value="PRK01215.1"/>
    <property type="match status" value="1"/>
</dbReference>
<dbReference type="InterPro" id="IPR050101">
    <property type="entry name" value="CinA"/>
</dbReference>
<dbReference type="eggNOG" id="arCOG00215">
    <property type="taxonomic scope" value="Archaea"/>
</dbReference>
<dbReference type="FunCoup" id="D9Q0Q0">
    <property type="interactions" value="6"/>
</dbReference>
<evidence type="ECO:0000313" key="2">
    <source>
        <dbReference type="EMBL" id="ADL18888.1"/>
    </source>
</evidence>
<sequence length="271" mass="29201">MALQQGPKAWLLTIGNEILIGRIVNTNAAWLARKLTFLGFSVERIIVTPDDLEQIGDEIRRALSHGVRLVITTGGLGPTYDDRTLEAVALATNRRLVLNKEAYEMVLAKYSQGGMQMTKEREKMAYMPEGAVALRNSAGTAPGSWLDLGSTIIVSLPGVPKEMEAIFEEEVMPRLKAIAPQLSVVECGFKVVGVPESSLAPFVEEAERKNPGCYVKSHPKGVEVGNPILEIKVLASGNTREEALTKAMSALEAVKVGAQKLGGKISEEGCS</sequence>
<dbReference type="SMART" id="SM00852">
    <property type="entry name" value="MoCF_biosynth"/>
    <property type="match status" value="1"/>
</dbReference>
<feature type="domain" description="MoaB/Mog" evidence="1">
    <location>
        <begin position="10"/>
        <end position="177"/>
    </location>
</feature>
<dbReference type="HOGENOM" id="CLU_030805_0_5_2"/>
<name>D9Q0Q0_ACIS3</name>
<reference evidence="2 3" key="1">
    <citation type="journal article" date="2010" name="Appl. Environ. Microbiol.">
        <title>The genome sequence of the crenarchaeon Acidilobus saccharovorans supports a new order, Acidilobales, and suggests an important ecological role in terrestrial acidic hot springs.</title>
        <authorList>
            <person name="Mardanov A.V."/>
            <person name="Svetlitchnyi V.A."/>
            <person name="Beletsky A.V."/>
            <person name="Prokofeva M.I."/>
            <person name="Bonch-Osmolovskaya E.A."/>
            <person name="Ravin N.V."/>
            <person name="Skryabin K.G."/>
        </authorList>
    </citation>
    <scope>NUCLEOTIDE SEQUENCE [LARGE SCALE GENOMIC DNA]</scope>
    <source>
        <strain evidence="3">DSM 16705 / JCM 18335 / VKM B-2471 / 345-15</strain>
    </source>
</reference>
<dbReference type="KEGG" id="asc:ASAC_0481"/>
<dbReference type="PANTHER" id="PTHR13939:SF0">
    <property type="entry name" value="NMN AMIDOHYDROLASE-LIKE PROTEIN YFAY"/>
    <property type="match status" value="1"/>
</dbReference>
<dbReference type="OrthoDB" id="372037at2157"/>
<dbReference type="InParanoid" id="D9Q0Q0"/>
<dbReference type="InterPro" id="IPR001453">
    <property type="entry name" value="MoaB/Mog_dom"/>
</dbReference>
<dbReference type="AlphaFoldDB" id="D9Q0Q0"/>
<organism evidence="2 3">
    <name type="scientific">Acidilobus saccharovorans (strain DSM 16705 / JCM 18335 / VKM B-2471 / 345-15)</name>
    <dbReference type="NCBI Taxonomy" id="666510"/>
    <lineage>
        <taxon>Archaea</taxon>
        <taxon>Thermoproteota</taxon>
        <taxon>Thermoprotei</taxon>
        <taxon>Acidilobales</taxon>
        <taxon>Acidilobaceae</taxon>
        <taxon>Acidilobus</taxon>
    </lineage>
</organism>